<organism evidence="2 3">
    <name type="scientific">Lactococcus cremoris subsp. cremoris GE214</name>
    <dbReference type="NCBI Taxonomy" id="1415168"/>
    <lineage>
        <taxon>Bacteria</taxon>
        <taxon>Bacillati</taxon>
        <taxon>Bacillota</taxon>
        <taxon>Bacilli</taxon>
        <taxon>Lactobacillales</taxon>
        <taxon>Streptococcaceae</taxon>
        <taxon>Lactococcus</taxon>
        <taxon>Lactococcus cremoris subsp. cremoris</taxon>
    </lineage>
</organism>
<dbReference type="PATRIC" id="fig|1415168.3.peg.1923"/>
<evidence type="ECO:0008006" key="4">
    <source>
        <dbReference type="Google" id="ProtNLM"/>
    </source>
</evidence>
<reference evidence="2 3" key="1">
    <citation type="submission" date="2014-06" db="EMBL/GenBank/DDBJ databases">
        <title>Draft genome sequence of the putrescine producing strain Lactococcus lactis subsp cremoris GE214.</title>
        <authorList>
            <person name="Ladero V."/>
            <person name="Linares D.M."/>
            <person name="del Rio B."/>
            <person name="Mayo B."/>
            <person name="Martin M.C."/>
            <person name="Fernandez M."/>
            <person name="Alvarez M.A."/>
        </authorList>
    </citation>
    <scope>NUCLEOTIDE SEQUENCE [LARGE SCALE GENOMIC DNA]</scope>
    <source>
        <strain evidence="2 3">GE214</strain>
    </source>
</reference>
<keyword evidence="1" id="KW-0472">Membrane</keyword>
<dbReference type="EMBL" id="AZSI01000084">
    <property type="protein sequence ID" value="KEY62014.1"/>
    <property type="molecule type" value="Genomic_DNA"/>
</dbReference>
<evidence type="ECO:0000313" key="2">
    <source>
        <dbReference type="EMBL" id="KEY62014.1"/>
    </source>
</evidence>
<dbReference type="InterPro" id="IPR012861">
    <property type="entry name" value="DUF1634"/>
</dbReference>
<gene>
    <name evidence="2" type="ORF">U725_01854</name>
</gene>
<dbReference type="Proteomes" id="UP000028401">
    <property type="component" value="Unassembled WGS sequence"/>
</dbReference>
<accession>A0A084A9N5</accession>
<keyword evidence="1" id="KW-0812">Transmembrane</keyword>
<comment type="caution">
    <text evidence="2">The sequence shown here is derived from an EMBL/GenBank/DDBJ whole genome shotgun (WGS) entry which is preliminary data.</text>
</comment>
<proteinExistence type="predicted"/>
<feature type="transmembrane region" description="Helical" evidence="1">
    <location>
        <begin position="102"/>
        <end position="121"/>
    </location>
</feature>
<dbReference type="RefSeq" id="WP_011836124.1">
    <property type="nucleotide sequence ID" value="NZ_AZSI01000084.1"/>
</dbReference>
<evidence type="ECO:0000256" key="1">
    <source>
        <dbReference type="SAM" id="Phobius"/>
    </source>
</evidence>
<dbReference type="Pfam" id="PF07843">
    <property type="entry name" value="DUF1634"/>
    <property type="match status" value="1"/>
</dbReference>
<name>A0A084A9N5_LACLC</name>
<protein>
    <recommendedName>
        <fullName evidence="4">DUF1634 domain-containing protein</fullName>
    </recommendedName>
</protein>
<sequence>MVSKELTKEELLKIERNIGKILRVGVFVSTTVIIIGILMFLLSGHSGYAEGVWPDKFNEILSGLVEFKALAWLMTGLFLLILTPVLRVVASIVAFAKEGDKLYVAITTLVLIILIVAMFVGHGGA</sequence>
<evidence type="ECO:0000313" key="3">
    <source>
        <dbReference type="Proteomes" id="UP000028401"/>
    </source>
</evidence>
<dbReference type="AlphaFoldDB" id="A0A084A9N5"/>
<dbReference type="GeneID" id="61110542"/>
<feature type="transmembrane region" description="Helical" evidence="1">
    <location>
        <begin position="21"/>
        <end position="49"/>
    </location>
</feature>
<feature type="transmembrane region" description="Helical" evidence="1">
    <location>
        <begin position="69"/>
        <end position="90"/>
    </location>
</feature>
<keyword evidence="1" id="KW-1133">Transmembrane helix</keyword>